<feature type="transmembrane region" description="Helical" evidence="1">
    <location>
        <begin position="90"/>
        <end position="114"/>
    </location>
</feature>
<gene>
    <name evidence="2" type="ORF">GA0070214_101889</name>
</gene>
<evidence type="ECO:0000313" key="3">
    <source>
        <dbReference type="Proteomes" id="UP000199629"/>
    </source>
</evidence>
<keyword evidence="3" id="KW-1185">Reference proteome</keyword>
<feature type="transmembrane region" description="Helical" evidence="1">
    <location>
        <begin position="167"/>
        <end position="191"/>
    </location>
</feature>
<keyword evidence="1" id="KW-0812">Transmembrane</keyword>
<feature type="transmembrane region" description="Helical" evidence="1">
    <location>
        <begin position="126"/>
        <end position="147"/>
    </location>
</feature>
<accession>A0A1C4UPD3</accession>
<dbReference type="AlphaFoldDB" id="A0A1C4UPD3"/>
<reference evidence="3" key="1">
    <citation type="submission" date="2016-06" db="EMBL/GenBank/DDBJ databases">
        <authorList>
            <person name="Varghese N."/>
            <person name="Submissions Spin"/>
        </authorList>
    </citation>
    <scope>NUCLEOTIDE SEQUENCE [LARGE SCALE GENOMIC DNA]</scope>
    <source>
        <strain evidence="3">DSM 45246</strain>
    </source>
</reference>
<feature type="transmembrane region" description="Helical" evidence="1">
    <location>
        <begin position="294"/>
        <end position="313"/>
    </location>
</feature>
<dbReference type="EMBL" id="FMCS01000001">
    <property type="protein sequence ID" value="SCE73556.1"/>
    <property type="molecule type" value="Genomic_DNA"/>
</dbReference>
<evidence type="ECO:0000256" key="1">
    <source>
        <dbReference type="SAM" id="Phobius"/>
    </source>
</evidence>
<feature type="transmembrane region" description="Helical" evidence="1">
    <location>
        <begin position="263"/>
        <end position="282"/>
    </location>
</feature>
<keyword evidence="1" id="KW-0472">Membrane</keyword>
<organism evidence="2 3">
    <name type="scientific">Micromonospora chaiyaphumensis</name>
    <dbReference type="NCBI Taxonomy" id="307119"/>
    <lineage>
        <taxon>Bacteria</taxon>
        <taxon>Bacillati</taxon>
        <taxon>Actinomycetota</taxon>
        <taxon>Actinomycetes</taxon>
        <taxon>Micromonosporales</taxon>
        <taxon>Micromonosporaceae</taxon>
        <taxon>Micromonospora</taxon>
    </lineage>
</organism>
<proteinExistence type="predicted"/>
<keyword evidence="1" id="KW-1133">Transmembrane helix</keyword>
<feature type="transmembrane region" description="Helical" evidence="1">
    <location>
        <begin position="6"/>
        <end position="26"/>
    </location>
</feature>
<dbReference type="RefSeq" id="WP_091259223.1">
    <property type="nucleotide sequence ID" value="NZ_FMCS01000001.1"/>
</dbReference>
<evidence type="ECO:0000313" key="2">
    <source>
        <dbReference type="EMBL" id="SCE73556.1"/>
    </source>
</evidence>
<name>A0A1C4UPD3_9ACTN</name>
<dbReference type="Proteomes" id="UP000199629">
    <property type="component" value="Unassembled WGS sequence"/>
</dbReference>
<feature type="transmembrane region" description="Helical" evidence="1">
    <location>
        <begin position="47"/>
        <end position="70"/>
    </location>
</feature>
<feature type="transmembrane region" description="Helical" evidence="1">
    <location>
        <begin position="378"/>
        <end position="399"/>
    </location>
</feature>
<protein>
    <submittedName>
        <fullName evidence="2">Uncharacterized protein</fullName>
    </submittedName>
</protein>
<sequence length="417" mass="42040">MLDLLFFLVVFAPAPLLAIVVLAVRLRTSRGGVRTLAARARAAWRAGLGRPVWPALIAVAAGTAVLTAGLERGYLATVPHGVHWDFDPVLLTIVLGLLAAVGCAALAGLGAAAVSRARGFGAGTVAGLLALVAVAAGTAAAHLPLRAGYLAEPERFPVVPNLADGDLLAPFEFFLAALIWALPWPVLGAALGARTGAAGGRQGVRDVWQLVLDLATADLTGNRSAWGAALRAELAAIDPPPERRAFALGGAWAVLRSGRPPGAWVRAAGVAVVVAGGSFAASRWSLAHDRGGVLGFWTAVPSVLLFAVALAAARRTRSFGAGLRAGGLAGLAALLAVLAVGIPEAAVWAHQHAGYLSTGDAVPPTWQAAVLDVLRPEFVVGMIVFWITGGAGGAALGAAAGRLRGGADDGPVTTASG</sequence>
<feature type="transmembrane region" description="Helical" evidence="1">
    <location>
        <begin position="325"/>
        <end position="349"/>
    </location>
</feature>